<dbReference type="Proteomes" id="UP000016895">
    <property type="component" value="Chromosome 1"/>
</dbReference>
<dbReference type="KEGG" id="vni:VIBNI_A1999"/>
<evidence type="ECO:0000313" key="2">
    <source>
        <dbReference type="Proteomes" id="UP000016895"/>
    </source>
</evidence>
<sequence length="211" mass="24388">MLINKNEKIPEEFFVFVNFSSPLAAHNYEIGAYTSGACSTWFLEETLAKYLDGSLNYLPFEPSQRDPMALSPYCLTAINDYRIEFDAEIYRKQNHPLYPSRLSATYAFGDFETCREVSQKYGWNLNNVRKFKLLDSPLNRVAKVNMEHVSLGRHAYRVASMTNVEDIWRAYWTGQGNIQIELPDGPKFTRNVRDSGVIWEYLVEGCLQPVD</sequence>
<proteinExistence type="predicted"/>
<organism evidence="1 2">
    <name type="scientific">Vibrio nigripulchritudo</name>
    <dbReference type="NCBI Taxonomy" id="28173"/>
    <lineage>
        <taxon>Bacteria</taxon>
        <taxon>Pseudomonadati</taxon>
        <taxon>Pseudomonadota</taxon>
        <taxon>Gammaproteobacteria</taxon>
        <taxon>Vibrionales</taxon>
        <taxon>Vibrionaceae</taxon>
        <taxon>Vibrio</taxon>
    </lineage>
</organism>
<dbReference type="STRING" id="28173.VIBNI_A1999"/>
<dbReference type="RefSeq" id="WP_004407529.1">
    <property type="nucleotide sequence ID" value="NC_022528.1"/>
</dbReference>
<dbReference type="AlphaFoldDB" id="U4JYQ2"/>
<accession>U4JYQ2</accession>
<dbReference type="EMBL" id="FO203526">
    <property type="protein sequence ID" value="CCO58090.1"/>
    <property type="molecule type" value="Genomic_DNA"/>
</dbReference>
<dbReference type="PATRIC" id="fig|1260221.3.peg.1902"/>
<reference evidence="1 2" key="1">
    <citation type="journal article" date="2013" name="ISME J.">
        <title>Comparative genomics of pathogenic lineages of Vibrio nigripulchritudo identifies virulence-associated traits.</title>
        <authorList>
            <person name="Goudenege D."/>
            <person name="Labreuche Y."/>
            <person name="Krin E."/>
            <person name="Ansquer D."/>
            <person name="Mangenot S."/>
            <person name="Calteau A."/>
            <person name="Medigue C."/>
            <person name="Mazel D."/>
            <person name="Polz M.F."/>
            <person name="Le Roux F."/>
        </authorList>
    </citation>
    <scope>NUCLEOTIDE SEQUENCE [LARGE SCALE GENOMIC DNA]</scope>
    <source>
        <strain evidence="2">SnF1</strain>
    </source>
</reference>
<gene>
    <name evidence="1" type="ORF">VIBNI_A1999</name>
</gene>
<name>U4JYQ2_9VIBR</name>
<dbReference type="SUPFAM" id="SSF56399">
    <property type="entry name" value="ADP-ribosylation"/>
    <property type="match status" value="1"/>
</dbReference>
<dbReference type="OrthoDB" id="1999918at2"/>
<keyword evidence="2" id="KW-1185">Reference proteome</keyword>
<protein>
    <submittedName>
        <fullName evidence="1">Uncharacterized protein</fullName>
    </submittedName>
</protein>
<evidence type="ECO:0000313" key="1">
    <source>
        <dbReference type="EMBL" id="CCO58090.1"/>
    </source>
</evidence>